<evidence type="ECO:0000313" key="3">
    <source>
        <dbReference type="Proteomes" id="UP000192907"/>
    </source>
</evidence>
<dbReference type="RefSeq" id="WP_132322410.1">
    <property type="nucleotide sequence ID" value="NZ_FWZT01000018.1"/>
</dbReference>
<dbReference type="Pfam" id="PF02900">
    <property type="entry name" value="LigB"/>
    <property type="match status" value="1"/>
</dbReference>
<sequence length="265" mass="29130">MPICSSALMCHAPVTIPTVGLDRSKQCGKTTDSMMTAARTLMKYNPDHIILVSPHAPRLPDKFGVINQRITGNFASFGKPGIKINLPWDKVMIEELEDTAPHSFESLPKVDLDHGSMVPLWFLQQAGWDGKTTIISLPAMEPMNYVEDAADALHDLLRKDPQSFALVASGDLSHCLRPDSPGGFHPQAEEFDQNFTQALHQGDFQKAIQISEDLRMGAGEDVVDSFCFVALASQLSNHNAKFLSYEAPFGVGYGISILNQFEPDD</sequence>
<dbReference type="Gene3D" id="3.40.830.10">
    <property type="entry name" value="LigB-like"/>
    <property type="match status" value="1"/>
</dbReference>
<reference evidence="3" key="1">
    <citation type="submission" date="2017-04" db="EMBL/GenBank/DDBJ databases">
        <authorList>
            <person name="Varghese N."/>
            <person name="Submissions S."/>
        </authorList>
    </citation>
    <scope>NUCLEOTIDE SEQUENCE [LARGE SCALE GENOMIC DNA]</scope>
    <source>
        <strain evidence="3">RKEM611</strain>
    </source>
</reference>
<dbReference type="EMBL" id="FWZT01000018">
    <property type="protein sequence ID" value="SMF56549.1"/>
    <property type="molecule type" value="Genomic_DNA"/>
</dbReference>
<proteinExistence type="predicted"/>
<evidence type="ECO:0000313" key="2">
    <source>
        <dbReference type="EMBL" id="SMF56549.1"/>
    </source>
</evidence>
<dbReference type="OrthoDB" id="9782820at2"/>
<feature type="domain" description="Extradiol ring-cleavage dioxygenase class III enzyme subunit B" evidence="1">
    <location>
        <begin position="7"/>
        <end position="255"/>
    </location>
</feature>
<dbReference type="SUPFAM" id="SSF53213">
    <property type="entry name" value="LigB-like"/>
    <property type="match status" value="1"/>
</dbReference>
<organism evidence="2 3">
    <name type="scientific">Pseudobacteriovorax antillogorgiicola</name>
    <dbReference type="NCBI Taxonomy" id="1513793"/>
    <lineage>
        <taxon>Bacteria</taxon>
        <taxon>Pseudomonadati</taxon>
        <taxon>Bdellovibrionota</taxon>
        <taxon>Oligoflexia</taxon>
        <taxon>Oligoflexales</taxon>
        <taxon>Pseudobacteriovoracaceae</taxon>
        <taxon>Pseudobacteriovorax</taxon>
    </lineage>
</organism>
<dbReference type="STRING" id="1513793.SAMN06296036_11836"/>
<protein>
    <submittedName>
        <fullName evidence="2">AmmeMemoRadiSam system protein B</fullName>
    </submittedName>
</protein>
<dbReference type="CDD" id="cd07951">
    <property type="entry name" value="ED_3B_N_AMMECR1"/>
    <property type="match status" value="1"/>
</dbReference>
<name>A0A1Y6CE16_9BACT</name>
<keyword evidence="3" id="KW-1185">Reference proteome</keyword>
<dbReference type="GO" id="GO:0016702">
    <property type="term" value="F:oxidoreductase activity, acting on single donors with incorporation of molecular oxygen, incorporation of two atoms of oxygen"/>
    <property type="evidence" value="ECO:0007669"/>
    <property type="project" value="UniProtKB-ARBA"/>
</dbReference>
<accession>A0A1Y6CE16</accession>
<dbReference type="GO" id="GO:0008198">
    <property type="term" value="F:ferrous iron binding"/>
    <property type="evidence" value="ECO:0007669"/>
    <property type="project" value="InterPro"/>
</dbReference>
<dbReference type="InterPro" id="IPR004183">
    <property type="entry name" value="Xdiol_dOase_suB"/>
</dbReference>
<evidence type="ECO:0000259" key="1">
    <source>
        <dbReference type="Pfam" id="PF02900"/>
    </source>
</evidence>
<gene>
    <name evidence="2" type="ORF">SAMN06296036_11836</name>
</gene>
<dbReference type="AlphaFoldDB" id="A0A1Y6CE16"/>
<dbReference type="Proteomes" id="UP000192907">
    <property type="component" value="Unassembled WGS sequence"/>
</dbReference>